<accession>C8V4T4</accession>
<feature type="domain" description="Dynamin N-terminal" evidence="2">
    <location>
        <begin position="233"/>
        <end position="438"/>
    </location>
</feature>
<feature type="compositionally biased region" description="Low complexity" evidence="1">
    <location>
        <begin position="28"/>
        <end position="51"/>
    </location>
</feature>
<dbReference type="OrthoDB" id="3598281at2759"/>
<reference evidence="4" key="2">
    <citation type="journal article" date="2009" name="Fungal Genet. Biol.">
        <title>The 2008 update of the Aspergillus nidulans genome annotation: a community effort.</title>
        <authorList>
            <person name="Wortman J.R."/>
            <person name="Gilsenan J.M."/>
            <person name="Joardar V."/>
            <person name="Deegan J."/>
            <person name="Clutterbuck J."/>
            <person name="Andersen M.R."/>
            <person name="Archer D."/>
            <person name="Bencina M."/>
            <person name="Braus G."/>
            <person name="Coutinho P."/>
            <person name="von Dohren H."/>
            <person name="Doonan J."/>
            <person name="Driessen A.J."/>
            <person name="Durek P."/>
            <person name="Espeso E."/>
            <person name="Fekete E."/>
            <person name="Flipphi M."/>
            <person name="Estrada C.G."/>
            <person name="Geysens S."/>
            <person name="Goldman G."/>
            <person name="de Groot P.W."/>
            <person name="Hansen K."/>
            <person name="Harris S.D."/>
            <person name="Heinekamp T."/>
            <person name="Helmstaedt K."/>
            <person name="Henrissat B."/>
            <person name="Hofmann G."/>
            <person name="Homan T."/>
            <person name="Horio T."/>
            <person name="Horiuchi H."/>
            <person name="James S."/>
            <person name="Jones M."/>
            <person name="Karaffa L."/>
            <person name="Karanyi Z."/>
            <person name="Kato M."/>
            <person name="Keller N."/>
            <person name="Kelly D.E."/>
            <person name="Kiel J.A."/>
            <person name="Kim J.M."/>
            <person name="van der Klei I.J."/>
            <person name="Klis F.M."/>
            <person name="Kovalchuk A."/>
            <person name="Krasevec N."/>
            <person name="Kubicek C.P."/>
            <person name="Liu B."/>
            <person name="Maccabe A."/>
            <person name="Meyer V."/>
            <person name="Mirabito P."/>
            <person name="Miskei M."/>
            <person name="Mos M."/>
            <person name="Mullins J."/>
            <person name="Nelson D.R."/>
            <person name="Nielsen J."/>
            <person name="Oakley B.R."/>
            <person name="Osmani S.A."/>
            <person name="Pakula T."/>
            <person name="Paszewski A."/>
            <person name="Paulsen I."/>
            <person name="Pilsyk S."/>
            <person name="Pocsi I."/>
            <person name="Punt P.J."/>
            <person name="Ram A.F."/>
            <person name="Ren Q."/>
            <person name="Robellet X."/>
            <person name="Robson G."/>
            <person name="Seiboth B."/>
            <person name="van Solingen P."/>
            <person name="Specht T."/>
            <person name="Sun J."/>
            <person name="Taheri-Talesh N."/>
            <person name="Takeshita N."/>
            <person name="Ussery D."/>
            <person name="vanKuyk P.A."/>
            <person name="Visser H."/>
            <person name="van de Vondervoort P.J."/>
            <person name="de Vries R.P."/>
            <person name="Walton J."/>
            <person name="Xiang X."/>
            <person name="Xiong Y."/>
            <person name="Zeng A.P."/>
            <person name="Brandt B.W."/>
            <person name="Cornell M.J."/>
            <person name="van den Hondel C.A."/>
            <person name="Visser J."/>
            <person name="Oliver S.G."/>
            <person name="Turner G."/>
        </authorList>
    </citation>
    <scope>GENOME REANNOTATION</scope>
    <source>
        <strain evidence="4">FGSC A4 / ATCC 38163 / CBS 112.46 / NRRL 194 / M139</strain>
    </source>
</reference>
<name>C8V4T4_EMENI</name>
<evidence type="ECO:0000259" key="2">
    <source>
        <dbReference type="Pfam" id="PF00350"/>
    </source>
</evidence>
<dbReference type="EMBL" id="BN001302">
    <property type="protein sequence ID" value="CBF75964.1"/>
    <property type="molecule type" value="Genomic_DNA"/>
</dbReference>
<dbReference type="GeneID" id="74896397"/>
<proteinExistence type="predicted"/>
<organism evidence="3 4">
    <name type="scientific">Emericella nidulans (strain FGSC A4 / ATCC 38163 / CBS 112.46 / NRRL 194 / M139)</name>
    <name type="common">Aspergillus nidulans</name>
    <dbReference type="NCBI Taxonomy" id="227321"/>
    <lineage>
        <taxon>Eukaryota</taxon>
        <taxon>Fungi</taxon>
        <taxon>Dikarya</taxon>
        <taxon>Ascomycota</taxon>
        <taxon>Pezizomycotina</taxon>
        <taxon>Eurotiomycetes</taxon>
        <taxon>Eurotiomycetidae</taxon>
        <taxon>Eurotiales</taxon>
        <taxon>Aspergillaceae</taxon>
        <taxon>Aspergillus</taxon>
        <taxon>Aspergillus subgen. Nidulantes</taxon>
    </lineage>
</organism>
<gene>
    <name evidence="3" type="ORF">ANIA_10426</name>
</gene>
<dbReference type="PANTHER" id="PTHR36681">
    <property type="entry name" value="NUCLEAR GTPASE, GERMINAL CENTER-ASSOCIATED, TANDEM DUPLICATE 3"/>
    <property type="match status" value="1"/>
</dbReference>
<dbReference type="PANTHER" id="PTHR36681:SF3">
    <property type="entry name" value="NUCLEAR GTPASE, GERMINAL CENTER-ASSOCIATED, TANDEM DUPLICATE 3"/>
    <property type="match status" value="1"/>
</dbReference>
<dbReference type="RefSeq" id="XP_050467541.1">
    <property type="nucleotide sequence ID" value="XM_050611518.1"/>
</dbReference>
<protein>
    <recommendedName>
        <fullName evidence="2">Dynamin N-terminal domain-containing protein</fullName>
    </recommendedName>
</protein>
<dbReference type="Pfam" id="PF00350">
    <property type="entry name" value="Dynamin_N"/>
    <property type="match status" value="1"/>
</dbReference>
<dbReference type="SUPFAM" id="SSF52540">
    <property type="entry name" value="P-loop containing nucleoside triphosphate hydrolases"/>
    <property type="match status" value="1"/>
</dbReference>
<feature type="region of interest" description="Disordered" evidence="1">
    <location>
        <begin position="1"/>
        <end position="60"/>
    </location>
</feature>
<dbReference type="InterPro" id="IPR027417">
    <property type="entry name" value="P-loop_NTPase"/>
</dbReference>
<reference evidence="4" key="1">
    <citation type="journal article" date="2005" name="Nature">
        <title>Sequencing of Aspergillus nidulans and comparative analysis with A. fumigatus and A. oryzae.</title>
        <authorList>
            <person name="Galagan J.E."/>
            <person name="Calvo S.E."/>
            <person name="Cuomo C."/>
            <person name="Ma L.J."/>
            <person name="Wortman J.R."/>
            <person name="Batzoglou S."/>
            <person name="Lee S.I."/>
            <person name="Basturkmen M."/>
            <person name="Spevak C.C."/>
            <person name="Clutterbuck J."/>
            <person name="Kapitonov V."/>
            <person name="Jurka J."/>
            <person name="Scazzocchio C."/>
            <person name="Farman M."/>
            <person name="Butler J."/>
            <person name="Purcell S."/>
            <person name="Harris S."/>
            <person name="Braus G.H."/>
            <person name="Draht O."/>
            <person name="Busch S."/>
            <person name="D'Enfert C."/>
            <person name="Bouchier C."/>
            <person name="Goldman G.H."/>
            <person name="Bell-Pedersen D."/>
            <person name="Griffiths-Jones S."/>
            <person name="Doonan J.H."/>
            <person name="Yu J."/>
            <person name="Vienken K."/>
            <person name="Pain A."/>
            <person name="Freitag M."/>
            <person name="Selker E.U."/>
            <person name="Archer D.B."/>
            <person name="Penalva M.A."/>
            <person name="Oakley B.R."/>
            <person name="Momany M."/>
            <person name="Tanaka T."/>
            <person name="Kumagai T."/>
            <person name="Asai K."/>
            <person name="Machida M."/>
            <person name="Nierman W.C."/>
            <person name="Denning D.W."/>
            <person name="Caddick M."/>
            <person name="Hynes M."/>
            <person name="Paoletti M."/>
            <person name="Fischer R."/>
            <person name="Miller B."/>
            <person name="Dyer P."/>
            <person name="Sachs M.S."/>
            <person name="Osmani S.A."/>
            <person name="Birren B.W."/>
        </authorList>
    </citation>
    <scope>NUCLEOTIDE SEQUENCE [LARGE SCALE GENOMIC DNA]</scope>
    <source>
        <strain evidence="4">FGSC A4 / ATCC 38163 / CBS 112.46 / NRRL 194 / M139</strain>
    </source>
</reference>
<sequence>MPDAADGPRIPSRSRSSSHNPLQDHVLPSVELTSSYSPSSTGPGTPTSSVTDLGDHEDNQRALTPTTQSLFQNLRLSEGEIHEATQSTHSLSNGQQASGLTPTTRRTTYMDLYNATPAPESAPTTGPQETLQTPTSPLGEVSSGLQNLVLAEPDEAAAEVSDENSSSASWHYNGDRDDDGDHIYNVREEELPRAPIYDIRLQNALRNVRGQIADLAQFIGERELTHDPTSDIHGKSSVINSILDENGLARSSGDGAACTTVVTEFRNVDESYPDNYTVKADFMDNAEIRELFEELLSNVRRYYTDAYREVTQVEEQENIRIAATRAWNTFRSLFPNQPQLELDFLSRDGEDAAESIVSTLVEWAIARLDSQPGGRDRLEQPRVANHADECMELLDSLTTDHGGGDGTALWPFVKLIRVYLRSPILRTGLVLADLPGILADRFFRVWGFKLRSHTGD</sequence>
<feature type="region of interest" description="Disordered" evidence="1">
    <location>
        <begin position="116"/>
        <end position="138"/>
    </location>
</feature>
<evidence type="ECO:0000313" key="4">
    <source>
        <dbReference type="Proteomes" id="UP000000560"/>
    </source>
</evidence>
<dbReference type="eggNOG" id="ENOG502SJYS">
    <property type="taxonomic scope" value="Eukaryota"/>
</dbReference>
<dbReference type="AlphaFoldDB" id="C8V4T4"/>
<dbReference type="HOGENOM" id="CLU_591802_0_0_1"/>
<evidence type="ECO:0000313" key="3">
    <source>
        <dbReference type="EMBL" id="CBF75964.1"/>
    </source>
</evidence>
<dbReference type="InParanoid" id="C8V4T4"/>
<dbReference type="Proteomes" id="UP000000560">
    <property type="component" value="Chromosome II"/>
</dbReference>
<keyword evidence="4" id="KW-1185">Reference proteome</keyword>
<feature type="compositionally biased region" description="Polar residues" evidence="1">
    <location>
        <begin position="122"/>
        <end position="136"/>
    </location>
</feature>
<evidence type="ECO:0000256" key="1">
    <source>
        <dbReference type="SAM" id="MobiDB-lite"/>
    </source>
</evidence>
<dbReference type="OMA" id="LPSVECT"/>
<dbReference type="InterPro" id="IPR045063">
    <property type="entry name" value="Dynamin_N"/>
</dbReference>
<dbReference type="KEGG" id="ani:ANIA_10426"/>